<dbReference type="InterPro" id="IPR029069">
    <property type="entry name" value="HotDog_dom_sf"/>
</dbReference>
<comment type="similarity">
    <text evidence="1">Belongs to the enoyl-CoA hydratase/isomerase family.</text>
</comment>
<evidence type="ECO:0000313" key="4">
    <source>
        <dbReference type="Proteomes" id="UP000198960"/>
    </source>
</evidence>
<dbReference type="EMBL" id="FOEE01000017">
    <property type="protein sequence ID" value="SEP23650.1"/>
    <property type="molecule type" value="Genomic_DNA"/>
</dbReference>
<dbReference type="Pfam" id="PF01575">
    <property type="entry name" value="MaoC_dehydratas"/>
    <property type="match status" value="1"/>
</dbReference>
<evidence type="ECO:0000259" key="2">
    <source>
        <dbReference type="Pfam" id="PF01575"/>
    </source>
</evidence>
<sequence length="148" mass="15939">MTDVQTPAATAGEFEVGATVPPFVRQAGLHAWNRYAAVNYEFVDIHMDDEAGKAAGMPGAFGMGNLIWAWMHCAVEQWVGDRGLLEHLECRFKSPALKGDRITITGTVTGRTTADDGSTVLELDLWSENQTGAKTAPGTARVRLHPGV</sequence>
<gene>
    <name evidence="3" type="ORF">SAMN05660991_04160</name>
</gene>
<dbReference type="OrthoDB" id="7183822at2"/>
<dbReference type="RefSeq" id="WP_091948256.1">
    <property type="nucleotide sequence ID" value="NZ_FOEE01000017.1"/>
</dbReference>
<proteinExistence type="inferred from homology"/>
<accession>A0A1H8W7Q8</accession>
<protein>
    <submittedName>
        <fullName evidence="3">Acyl dehydratase</fullName>
    </submittedName>
</protein>
<keyword evidence="4" id="KW-1185">Reference proteome</keyword>
<dbReference type="STRING" id="673521.SAMN05660991_04160"/>
<dbReference type="SUPFAM" id="SSF54637">
    <property type="entry name" value="Thioesterase/thiol ester dehydrase-isomerase"/>
    <property type="match status" value="1"/>
</dbReference>
<dbReference type="AlphaFoldDB" id="A0A1H8W7Q8"/>
<evidence type="ECO:0000313" key="3">
    <source>
        <dbReference type="EMBL" id="SEP23650.1"/>
    </source>
</evidence>
<dbReference type="InterPro" id="IPR002539">
    <property type="entry name" value="MaoC-like_dom"/>
</dbReference>
<dbReference type="Proteomes" id="UP000198960">
    <property type="component" value="Unassembled WGS sequence"/>
</dbReference>
<name>A0A1H8W7Q8_9ACTN</name>
<dbReference type="Gene3D" id="3.10.129.10">
    <property type="entry name" value="Hotdog Thioesterase"/>
    <property type="match status" value="1"/>
</dbReference>
<organism evidence="3 4">
    <name type="scientific">Trujillonella endophytica</name>
    <dbReference type="NCBI Taxonomy" id="673521"/>
    <lineage>
        <taxon>Bacteria</taxon>
        <taxon>Bacillati</taxon>
        <taxon>Actinomycetota</taxon>
        <taxon>Actinomycetes</taxon>
        <taxon>Geodermatophilales</taxon>
        <taxon>Geodermatophilaceae</taxon>
        <taxon>Trujillonella</taxon>
    </lineage>
</organism>
<evidence type="ECO:0000256" key="1">
    <source>
        <dbReference type="ARBA" id="ARBA00005254"/>
    </source>
</evidence>
<reference evidence="4" key="1">
    <citation type="submission" date="2016-10" db="EMBL/GenBank/DDBJ databases">
        <authorList>
            <person name="Varghese N."/>
            <person name="Submissions S."/>
        </authorList>
    </citation>
    <scope>NUCLEOTIDE SEQUENCE [LARGE SCALE GENOMIC DNA]</scope>
    <source>
        <strain evidence="4">DSM 45413</strain>
    </source>
</reference>
<feature type="domain" description="MaoC-like" evidence="2">
    <location>
        <begin position="33"/>
        <end position="115"/>
    </location>
</feature>